<comment type="caution">
    <text evidence="2">The sequence shown here is derived from an EMBL/GenBank/DDBJ whole genome shotgun (WGS) entry which is preliminary data.</text>
</comment>
<dbReference type="AlphaFoldDB" id="A0A1B9NWM1"/>
<sequence length="69" mass="7365">MLTKLVVRSQMAFENFKNDQRGVTAIEYAIIGVSISAIVLLMFNGTLKDALVGAMGTISSNIDSANVKS</sequence>
<dbReference type="RefSeq" id="WP_012551717.1">
    <property type="nucleotide sequence ID" value="NZ_CAWMPN010000015.1"/>
</dbReference>
<accession>A0A1B9NWM1</accession>
<feature type="transmembrane region" description="Helical" evidence="1">
    <location>
        <begin position="21"/>
        <end position="43"/>
    </location>
</feature>
<organism evidence="2 3">
    <name type="scientific">Aliivibrio logei</name>
    <name type="common">Vibrio logei</name>
    <dbReference type="NCBI Taxonomy" id="688"/>
    <lineage>
        <taxon>Bacteria</taxon>
        <taxon>Pseudomonadati</taxon>
        <taxon>Pseudomonadota</taxon>
        <taxon>Gammaproteobacteria</taxon>
        <taxon>Vibrionales</taxon>
        <taxon>Vibrionaceae</taxon>
        <taxon>Aliivibrio</taxon>
    </lineage>
</organism>
<gene>
    <name evidence="2" type="ORF">A6E04_16420</name>
</gene>
<dbReference type="InterPro" id="IPR007047">
    <property type="entry name" value="Flp_Fap"/>
</dbReference>
<evidence type="ECO:0000313" key="3">
    <source>
        <dbReference type="Proteomes" id="UP000093523"/>
    </source>
</evidence>
<protein>
    <submittedName>
        <fullName evidence="2">Fimbrial protein</fullName>
    </submittedName>
</protein>
<keyword evidence="1" id="KW-0472">Membrane</keyword>
<evidence type="ECO:0000256" key="1">
    <source>
        <dbReference type="SAM" id="Phobius"/>
    </source>
</evidence>
<proteinExistence type="predicted"/>
<dbReference type="STRING" id="688.A6E04_16420"/>
<dbReference type="OrthoDB" id="5690605at2"/>
<dbReference type="Proteomes" id="UP000093523">
    <property type="component" value="Unassembled WGS sequence"/>
</dbReference>
<keyword evidence="1" id="KW-0812">Transmembrane</keyword>
<dbReference type="Pfam" id="PF04964">
    <property type="entry name" value="Flp_Fap"/>
    <property type="match status" value="1"/>
</dbReference>
<reference evidence="2 3" key="1">
    <citation type="submission" date="2016-06" db="EMBL/GenBank/DDBJ databases">
        <authorList>
            <person name="Kjaerup R.B."/>
            <person name="Dalgaard T.S."/>
            <person name="Juul-Madsen H.R."/>
        </authorList>
    </citation>
    <scope>NUCLEOTIDE SEQUENCE [LARGE SCALE GENOMIC DNA]</scope>
    <source>
        <strain evidence="2 3">1S159</strain>
    </source>
</reference>
<dbReference type="EMBL" id="MAJU01000015">
    <property type="protein sequence ID" value="OCH19608.1"/>
    <property type="molecule type" value="Genomic_DNA"/>
</dbReference>
<evidence type="ECO:0000313" key="2">
    <source>
        <dbReference type="EMBL" id="OCH19608.1"/>
    </source>
</evidence>
<keyword evidence="1" id="KW-1133">Transmembrane helix</keyword>
<name>A0A1B9NWM1_ALILO</name>